<dbReference type="RefSeq" id="WP_378072046.1">
    <property type="nucleotide sequence ID" value="NZ_JBHSBL010000027.1"/>
</dbReference>
<dbReference type="InterPro" id="IPR054567">
    <property type="entry name" value="NNH7"/>
</dbReference>
<feature type="domain" description="AAA+ ATPase" evidence="2">
    <location>
        <begin position="275"/>
        <end position="419"/>
    </location>
</feature>
<sequence>MPKAFSYAQAVQILGGGPGTEWVKRLNDLTCGVMLGAAATTSAVLAWFDAHTAFARVSEQLVRTVSLRLAGSHRLERTERIAASHSVIVIAAYFDALGSAHLPFDLAQAAITAEDQLRLADARETDSRSLAESALTVGVHLPEPHGLRADHLAELAKTYRGLSESVGRFLRGLAFWDVLSPGEERRVEEELGRLPETAVLRYEQMLLDLRAECPEVDLWIRDWDTLREIYQPARFRVLEAVSGIPASAERSWTPLPIHADLQSYLLGFLTSPRAQSAPLMVLGQPGAGKSVLTKMLAADLATCGFVPVRVSLRDVDSGVSLQRQIEQAIQDATGESLPWPRLAEAAAGRLPVILLDGYDELLQATGSNQNGYLRRVADFQQRERDLGRGVAVVLTTRSSVADRTAAPAGTLMARLEPFDDGQVTAWLDVWRAANEKRLAARGSRALPAEDALRFRDLAGQPLLLLLLALYDADGNALQRTTELSLGELYEKLLTSFVRREVGKAGPGAWTLPPCSSAGSSSSIAPARHGVTRSCTPTSSCTRTSSCTPRSVSSSSRDTRGTCSARWWPDSIFPPSPPGVPMTACCPACCPSPPWRSGSRSSVSSPSAWRNCPTTNGWCGAGPCPPCIGGVST</sequence>
<comment type="caution">
    <text evidence="3">The sequence shown here is derived from an EMBL/GenBank/DDBJ whole genome shotgun (WGS) entry which is preliminary data.</text>
</comment>
<name>A0ABV8J855_9ACTN</name>
<feature type="region of interest" description="Disordered" evidence="1">
    <location>
        <begin position="520"/>
        <end position="561"/>
    </location>
</feature>
<accession>A0ABV8J855</accession>
<dbReference type="InterPro" id="IPR027417">
    <property type="entry name" value="P-loop_NTPase"/>
</dbReference>
<evidence type="ECO:0000313" key="3">
    <source>
        <dbReference type="EMBL" id="MFC4071172.1"/>
    </source>
</evidence>
<feature type="compositionally biased region" description="Low complexity" evidence="1">
    <location>
        <begin position="520"/>
        <end position="555"/>
    </location>
</feature>
<dbReference type="InterPro" id="IPR003959">
    <property type="entry name" value="ATPase_AAA_core"/>
</dbReference>
<evidence type="ECO:0000313" key="4">
    <source>
        <dbReference type="Proteomes" id="UP001595867"/>
    </source>
</evidence>
<dbReference type="Pfam" id="PF22738">
    <property type="entry name" value="NNH7"/>
    <property type="match status" value="1"/>
</dbReference>
<dbReference type="EMBL" id="JBHSBL010000027">
    <property type="protein sequence ID" value="MFC4071172.1"/>
    <property type="molecule type" value="Genomic_DNA"/>
</dbReference>
<proteinExistence type="predicted"/>
<dbReference type="Pfam" id="PF00004">
    <property type="entry name" value="AAA"/>
    <property type="match status" value="1"/>
</dbReference>
<dbReference type="InterPro" id="IPR003593">
    <property type="entry name" value="AAA+_ATPase"/>
</dbReference>
<organism evidence="3 4">
    <name type="scientific">Actinoplanes subglobosus</name>
    <dbReference type="NCBI Taxonomy" id="1547892"/>
    <lineage>
        <taxon>Bacteria</taxon>
        <taxon>Bacillati</taxon>
        <taxon>Actinomycetota</taxon>
        <taxon>Actinomycetes</taxon>
        <taxon>Micromonosporales</taxon>
        <taxon>Micromonosporaceae</taxon>
        <taxon>Actinoplanes</taxon>
    </lineage>
</organism>
<protein>
    <submittedName>
        <fullName evidence="3">NACHT domain-containing protein</fullName>
    </submittedName>
</protein>
<keyword evidence="4" id="KW-1185">Reference proteome</keyword>
<evidence type="ECO:0000259" key="2">
    <source>
        <dbReference type="SMART" id="SM00382"/>
    </source>
</evidence>
<dbReference type="Proteomes" id="UP001595867">
    <property type="component" value="Unassembled WGS sequence"/>
</dbReference>
<dbReference type="SMART" id="SM00382">
    <property type="entry name" value="AAA"/>
    <property type="match status" value="1"/>
</dbReference>
<dbReference type="Gene3D" id="3.40.50.300">
    <property type="entry name" value="P-loop containing nucleotide triphosphate hydrolases"/>
    <property type="match status" value="1"/>
</dbReference>
<reference evidence="4" key="1">
    <citation type="journal article" date="2019" name="Int. J. Syst. Evol. Microbiol.">
        <title>The Global Catalogue of Microorganisms (GCM) 10K type strain sequencing project: providing services to taxonomists for standard genome sequencing and annotation.</title>
        <authorList>
            <consortium name="The Broad Institute Genomics Platform"/>
            <consortium name="The Broad Institute Genome Sequencing Center for Infectious Disease"/>
            <person name="Wu L."/>
            <person name="Ma J."/>
        </authorList>
    </citation>
    <scope>NUCLEOTIDE SEQUENCE [LARGE SCALE GENOMIC DNA]</scope>
    <source>
        <strain evidence="4">TBRC 5832</strain>
    </source>
</reference>
<evidence type="ECO:0000256" key="1">
    <source>
        <dbReference type="SAM" id="MobiDB-lite"/>
    </source>
</evidence>
<dbReference type="SUPFAM" id="SSF52540">
    <property type="entry name" value="P-loop containing nucleoside triphosphate hydrolases"/>
    <property type="match status" value="1"/>
</dbReference>
<gene>
    <name evidence="3" type="ORF">ACFO0C_40100</name>
</gene>